<dbReference type="Proteomes" id="UP000254047">
    <property type="component" value="Unassembled WGS sequence"/>
</dbReference>
<dbReference type="InterPro" id="IPR019931">
    <property type="entry name" value="LPXTG_anchor"/>
</dbReference>
<dbReference type="Pfam" id="PF00746">
    <property type="entry name" value="Gram_pos_anchor"/>
    <property type="match status" value="1"/>
</dbReference>
<reference evidence="11 13" key="2">
    <citation type="submission" date="2019-04" db="EMBL/GenBank/DDBJ databases">
        <title>Genomic characterization of Staphylococcus petrasii strains.</title>
        <authorList>
            <person name="Vrbovska V."/>
            <person name="Kovarovic V."/>
            <person name="Maslanova I."/>
            <person name="Indrakova A."/>
            <person name="Petras P."/>
            <person name="Sedo O."/>
            <person name="Svec P."/>
            <person name="Fisarova L."/>
            <person name="Sedlacek I."/>
            <person name="Doskar J."/>
            <person name="Pantucek R."/>
        </authorList>
    </citation>
    <scope>NUCLEOTIDE SEQUENCE [LARGE SCALE GENOMIC DNA]</scope>
    <source>
        <strain evidence="11 13">P5404</strain>
    </source>
</reference>
<evidence type="ECO:0000256" key="7">
    <source>
        <dbReference type="SAM" id="Phobius"/>
    </source>
</evidence>
<feature type="compositionally biased region" description="Low complexity" evidence="6">
    <location>
        <begin position="32"/>
        <end position="47"/>
    </location>
</feature>
<evidence type="ECO:0000256" key="2">
    <source>
        <dbReference type="ARBA" id="ARBA00022512"/>
    </source>
</evidence>
<accession>A0A380FWG1</accession>
<evidence type="ECO:0000313" key="11">
    <source>
        <dbReference type="EMBL" id="TGE15865.1"/>
    </source>
</evidence>
<sequence>MNNKFKLGTFALTTTLLLTGVSTHTTYAATNDTTTDATTTQSQQTTQGERPYGGIPPQGMTNEQYAELEQNVPNPNSVSQQQYQLALNDATQDIADKYNTTITVPEGSFKPNAVRDDNGHALPLTKDGNFYQTNVDENGVNHPGSKMLNDQTDKAKSEQSQQTTQGERPYGGITPQGMTNEQYAELEQNVPNPNSVSPQQYQMAVNDATQDIADKYNTTITVAEGVFKPNAVRDNNGHALPLTKDGNFYQTNVDENGVNHGGSEMLNDQTDKATSNQTQQTNHAQQQTTKEHKQALPNTGAKETPILATTAIGAFILAIGVFFTFKRKNSSH</sequence>
<keyword evidence="13" id="KW-1185">Reference proteome</keyword>
<feature type="signal peptide" evidence="8">
    <location>
        <begin position="1"/>
        <end position="28"/>
    </location>
</feature>
<dbReference type="EMBL" id="UHDO01000001">
    <property type="protein sequence ID" value="SUM42586.1"/>
    <property type="molecule type" value="Genomic_DNA"/>
</dbReference>
<keyword evidence="7" id="KW-0812">Transmembrane</keyword>
<feature type="chain" id="PRO_5043400029" evidence="8">
    <location>
        <begin position="29"/>
        <end position="332"/>
    </location>
</feature>
<feature type="compositionally biased region" description="Low complexity" evidence="6">
    <location>
        <begin position="273"/>
        <end position="288"/>
    </location>
</feature>
<dbReference type="EMBL" id="SRLS01000018">
    <property type="protein sequence ID" value="TGE15865.1"/>
    <property type="molecule type" value="Genomic_DNA"/>
</dbReference>
<feature type="domain" description="Gram-positive cocci surface proteins LPxTG" evidence="9">
    <location>
        <begin position="296"/>
        <end position="332"/>
    </location>
</feature>
<feature type="region of interest" description="Disordered" evidence="6">
    <location>
        <begin position="124"/>
        <end position="177"/>
    </location>
</feature>
<dbReference type="RefSeq" id="WP_103299179.1">
    <property type="nucleotide sequence ID" value="NZ_PPQT01000199.1"/>
</dbReference>
<feature type="region of interest" description="Disordered" evidence="6">
    <location>
        <begin position="256"/>
        <end position="299"/>
    </location>
</feature>
<dbReference type="Proteomes" id="UP000297598">
    <property type="component" value="Unassembled WGS sequence"/>
</dbReference>
<evidence type="ECO:0000256" key="6">
    <source>
        <dbReference type="SAM" id="MobiDB-lite"/>
    </source>
</evidence>
<evidence type="ECO:0000256" key="4">
    <source>
        <dbReference type="ARBA" id="ARBA00022729"/>
    </source>
</evidence>
<keyword evidence="4 8" id="KW-0732">Signal</keyword>
<dbReference type="OrthoDB" id="2412457at2"/>
<evidence type="ECO:0000313" key="12">
    <source>
        <dbReference type="Proteomes" id="UP000254047"/>
    </source>
</evidence>
<evidence type="ECO:0000256" key="3">
    <source>
        <dbReference type="ARBA" id="ARBA00022525"/>
    </source>
</evidence>
<name>A0A380FWG1_9STAP</name>
<dbReference type="AlphaFoldDB" id="A0A380FWG1"/>
<keyword evidence="7" id="KW-1133">Transmembrane helix</keyword>
<organism evidence="10 12">
    <name type="scientific">Staphylococcus petrasii</name>
    <dbReference type="NCBI Taxonomy" id="1276936"/>
    <lineage>
        <taxon>Bacteria</taxon>
        <taxon>Bacillati</taxon>
        <taxon>Bacillota</taxon>
        <taxon>Bacilli</taxon>
        <taxon>Bacillales</taxon>
        <taxon>Staphylococcaceae</taxon>
        <taxon>Staphylococcus</taxon>
    </lineage>
</organism>
<protein>
    <submittedName>
        <fullName evidence="11">LPXTG cell wall anchor domain-containing protein</fullName>
    </submittedName>
    <submittedName>
        <fullName evidence="10">Putative LPXAG surface protein</fullName>
    </submittedName>
</protein>
<feature type="region of interest" description="Disordered" evidence="6">
    <location>
        <begin position="32"/>
        <end position="60"/>
    </location>
</feature>
<evidence type="ECO:0000313" key="13">
    <source>
        <dbReference type="Proteomes" id="UP000297598"/>
    </source>
</evidence>
<keyword evidence="2" id="KW-0134">Cell wall</keyword>
<gene>
    <name evidence="11" type="ORF">BJR09_10420</name>
    <name evidence="10" type="ORF">NCTC13830_00105</name>
</gene>
<evidence type="ECO:0000313" key="10">
    <source>
        <dbReference type="EMBL" id="SUM42586.1"/>
    </source>
</evidence>
<evidence type="ECO:0000259" key="9">
    <source>
        <dbReference type="PROSITE" id="PS50847"/>
    </source>
</evidence>
<feature type="transmembrane region" description="Helical" evidence="7">
    <location>
        <begin position="306"/>
        <end position="325"/>
    </location>
</feature>
<reference evidence="10 12" key="1">
    <citation type="submission" date="2018-06" db="EMBL/GenBank/DDBJ databases">
        <authorList>
            <consortium name="Pathogen Informatics"/>
            <person name="Doyle S."/>
        </authorList>
    </citation>
    <scope>NUCLEOTIDE SEQUENCE [LARGE SCALE GENOMIC DNA]</scope>
    <source>
        <strain evidence="10 12">NCTC13830</strain>
    </source>
</reference>
<comment type="subcellular location">
    <subcellularLocation>
        <location evidence="1">Secreted</location>
        <location evidence="1">Cell wall</location>
        <topology evidence="1">Peptidoglycan-anchor</topology>
    </subcellularLocation>
</comment>
<dbReference type="PROSITE" id="PS50847">
    <property type="entry name" value="GRAM_POS_ANCHORING"/>
    <property type="match status" value="1"/>
</dbReference>
<dbReference type="NCBIfam" id="TIGR01167">
    <property type="entry name" value="LPXTG_anchor"/>
    <property type="match status" value="1"/>
</dbReference>
<evidence type="ECO:0000256" key="8">
    <source>
        <dbReference type="SAM" id="SignalP"/>
    </source>
</evidence>
<keyword evidence="7" id="KW-0472">Membrane</keyword>
<keyword evidence="3" id="KW-0964">Secreted</keyword>
<keyword evidence="5" id="KW-0572">Peptidoglycan-anchor</keyword>
<evidence type="ECO:0000256" key="1">
    <source>
        <dbReference type="ARBA" id="ARBA00004168"/>
    </source>
</evidence>
<evidence type="ECO:0000256" key="5">
    <source>
        <dbReference type="ARBA" id="ARBA00023088"/>
    </source>
</evidence>
<proteinExistence type="predicted"/>